<dbReference type="InterPro" id="IPR012677">
    <property type="entry name" value="Nucleotide-bd_a/b_plait_sf"/>
</dbReference>
<protein>
    <recommendedName>
        <fullName evidence="6">RING-type domain-containing protein</fullName>
    </recommendedName>
</protein>
<evidence type="ECO:0000313" key="7">
    <source>
        <dbReference type="EMBL" id="KIK94928.1"/>
    </source>
</evidence>
<evidence type="ECO:0000256" key="3">
    <source>
        <dbReference type="ARBA" id="ARBA00022833"/>
    </source>
</evidence>
<proteinExistence type="predicted"/>
<feature type="region of interest" description="Disordered" evidence="5">
    <location>
        <begin position="1"/>
        <end position="62"/>
    </location>
</feature>
<evidence type="ECO:0000313" key="8">
    <source>
        <dbReference type="Proteomes" id="UP000054538"/>
    </source>
</evidence>
<dbReference type="EMBL" id="KN825075">
    <property type="protein sequence ID" value="KIK94928.1"/>
    <property type="molecule type" value="Genomic_DNA"/>
</dbReference>
<keyword evidence="1" id="KW-0479">Metal-binding</keyword>
<evidence type="ECO:0000256" key="5">
    <source>
        <dbReference type="SAM" id="MobiDB-lite"/>
    </source>
</evidence>
<dbReference type="Gene3D" id="3.30.70.330">
    <property type="match status" value="1"/>
</dbReference>
<dbReference type="HOGENOM" id="CLU_010144_0_0_1"/>
<dbReference type="OrthoDB" id="336240at2759"/>
<dbReference type="InterPro" id="IPR018957">
    <property type="entry name" value="Znf_C3HC4_RING-type"/>
</dbReference>
<keyword evidence="8" id="KW-1185">Reference proteome</keyword>
<dbReference type="AlphaFoldDB" id="A0A0D0DQS3"/>
<reference evidence="7 8" key="1">
    <citation type="submission" date="2014-04" db="EMBL/GenBank/DDBJ databases">
        <authorList>
            <consortium name="DOE Joint Genome Institute"/>
            <person name="Kuo A."/>
            <person name="Kohler A."/>
            <person name="Jargeat P."/>
            <person name="Nagy L.G."/>
            <person name="Floudas D."/>
            <person name="Copeland A."/>
            <person name="Barry K.W."/>
            <person name="Cichocki N."/>
            <person name="Veneault-Fourrey C."/>
            <person name="LaButti K."/>
            <person name="Lindquist E.A."/>
            <person name="Lipzen A."/>
            <person name="Lundell T."/>
            <person name="Morin E."/>
            <person name="Murat C."/>
            <person name="Sun H."/>
            <person name="Tunlid A."/>
            <person name="Henrissat B."/>
            <person name="Grigoriev I.V."/>
            <person name="Hibbett D.S."/>
            <person name="Martin F."/>
            <person name="Nordberg H.P."/>
            <person name="Cantor M.N."/>
            <person name="Hua S.X."/>
        </authorList>
    </citation>
    <scope>NUCLEOTIDE SEQUENCE [LARGE SCALE GENOMIC DNA]</scope>
    <source>
        <strain evidence="7 8">Ve08.2h10</strain>
    </source>
</reference>
<keyword evidence="2 4" id="KW-0863">Zinc-finger</keyword>
<dbReference type="PROSITE" id="PS50089">
    <property type="entry name" value="ZF_RING_2"/>
    <property type="match status" value="1"/>
</dbReference>
<dbReference type="SUPFAM" id="SSF54928">
    <property type="entry name" value="RNA-binding domain, RBD"/>
    <property type="match status" value="1"/>
</dbReference>
<feature type="compositionally biased region" description="Low complexity" evidence="5">
    <location>
        <begin position="50"/>
        <end position="62"/>
    </location>
</feature>
<dbReference type="STRING" id="930991.A0A0D0DQS3"/>
<gene>
    <name evidence="7" type="ORF">PAXRUDRAFT_33236</name>
</gene>
<keyword evidence="3" id="KW-0862">Zinc</keyword>
<dbReference type="Pfam" id="PF00097">
    <property type="entry name" value="zf-C3HC4"/>
    <property type="match status" value="1"/>
</dbReference>
<dbReference type="InterPro" id="IPR017907">
    <property type="entry name" value="Znf_RING_CS"/>
</dbReference>
<dbReference type="GO" id="GO:0003676">
    <property type="term" value="F:nucleic acid binding"/>
    <property type="evidence" value="ECO:0007669"/>
    <property type="project" value="InterPro"/>
</dbReference>
<dbReference type="InterPro" id="IPR013083">
    <property type="entry name" value="Znf_RING/FYVE/PHD"/>
</dbReference>
<reference evidence="8" key="2">
    <citation type="submission" date="2015-01" db="EMBL/GenBank/DDBJ databases">
        <title>Evolutionary Origins and Diversification of the Mycorrhizal Mutualists.</title>
        <authorList>
            <consortium name="DOE Joint Genome Institute"/>
            <consortium name="Mycorrhizal Genomics Consortium"/>
            <person name="Kohler A."/>
            <person name="Kuo A."/>
            <person name="Nagy L.G."/>
            <person name="Floudas D."/>
            <person name="Copeland A."/>
            <person name="Barry K.W."/>
            <person name="Cichocki N."/>
            <person name="Veneault-Fourrey C."/>
            <person name="LaButti K."/>
            <person name="Lindquist E.A."/>
            <person name="Lipzen A."/>
            <person name="Lundell T."/>
            <person name="Morin E."/>
            <person name="Murat C."/>
            <person name="Riley R."/>
            <person name="Ohm R."/>
            <person name="Sun H."/>
            <person name="Tunlid A."/>
            <person name="Henrissat B."/>
            <person name="Grigoriev I.V."/>
            <person name="Hibbett D.S."/>
            <person name="Martin F."/>
        </authorList>
    </citation>
    <scope>NUCLEOTIDE SEQUENCE [LARGE SCALE GENOMIC DNA]</scope>
    <source>
        <strain evidence="8">Ve08.2h10</strain>
    </source>
</reference>
<feature type="compositionally biased region" description="Low complexity" evidence="5">
    <location>
        <begin position="7"/>
        <end position="22"/>
    </location>
</feature>
<dbReference type="InterPro" id="IPR001841">
    <property type="entry name" value="Znf_RING"/>
</dbReference>
<dbReference type="PROSITE" id="PS00518">
    <property type="entry name" value="ZF_RING_1"/>
    <property type="match status" value="1"/>
</dbReference>
<sequence length="722" mass="79150">MHKHSLSFPVVPASAPTSPAASRLNRTERNLGSPVTPQRVIRPPKPYYRSPVTPASTYSTPYTPLSLRSLSTNSSSTLTTPGSATSFKRFSTIHSPENEPITDRSLADLAVNWRSRANENGIKVTTAEDSSFGDDEASDLAPSDANSTAFANEEALLPPFLSNHRRSRTQSSIHSICFSASSEAHRTPARRTLGILNTPPPKPTNCSQLKFKGSLTDPAHTRRRPSFGQMSTDLFDIDENAFEPYPQSFSSAAQTLVLQDPFDGFGLSTIEESVPQHFHAPFPEMFDNSDATSPHVACSVCGRTSGRLAILVPCKHPLCSACLTSALNIVGEKDMECAVCQASVKDFQLQTACSDDEASTSTVAQRQFPAIPDIAISPLQQRPVRSDYILLPSAFDPRPLPSLMATMSLYDNQPRAMSPNLVPPPPQVPRADNIVLRIDNVPWDITPPAIATWLKHPVVRVHVLLDQRAKTLSHAYVELATEELARAALRSVQNSVLGKGKRARGVTVTRSSQDELMRALFPSWKGNFDGSRPTLSGLRTEQLSMSLKAGLMSNAELDSLVRLIQSPDSHFLKVASLPFHSLISILSKFPVDVDCRIFWSSELQNALFPDFLTAALDVLIARFRDVAPQDEPELLSELLRAAINCQAFTTQQIEMLTTIETACSSALAPRYNLTATRVHHPVQMPVMQDMTATESPYSTIAREFGIAEELVQALARRLDGFR</sequence>
<evidence type="ECO:0000256" key="2">
    <source>
        <dbReference type="ARBA" id="ARBA00022771"/>
    </source>
</evidence>
<accession>A0A0D0DQS3</accession>
<organism evidence="7 8">
    <name type="scientific">Paxillus rubicundulus Ve08.2h10</name>
    <dbReference type="NCBI Taxonomy" id="930991"/>
    <lineage>
        <taxon>Eukaryota</taxon>
        <taxon>Fungi</taxon>
        <taxon>Dikarya</taxon>
        <taxon>Basidiomycota</taxon>
        <taxon>Agaricomycotina</taxon>
        <taxon>Agaricomycetes</taxon>
        <taxon>Agaricomycetidae</taxon>
        <taxon>Boletales</taxon>
        <taxon>Paxilineae</taxon>
        <taxon>Paxillaceae</taxon>
        <taxon>Paxillus</taxon>
    </lineage>
</organism>
<feature type="region of interest" description="Disordered" evidence="5">
    <location>
        <begin position="126"/>
        <end position="146"/>
    </location>
</feature>
<feature type="region of interest" description="Disordered" evidence="5">
    <location>
        <begin position="192"/>
        <end position="212"/>
    </location>
</feature>
<dbReference type="Proteomes" id="UP000054538">
    <property type="component" value="Unassembled WGS sequence"/>
</dbReference>
<evidence type="ECO:0000256" key="1">
    <source>
        <dbReference type="ARBA" id="ARBA00022723"/>
    </source>
</evidence>
<dbReference type="InterPro" id="IPR035979">
    <property type="entry name" value="RBD_domain_sf"/>
</dbReference>
<name>A0A0D0DQS3_9AGAM</name>
<dbReference type="GO" id="GO:0008270">
    <property type="term" value="F:zinc ion binding"/>
    <property type="evidence" value="ECO:0007669"/>
    <property type="project" value="UniProtKB-KW"/>
</dbReference>
<evidence type="ECO:0000256" key="4">
    <source>
        <dbReference type="PROSITE-ProRule" id="PRU00175"/>
    </source>
</evidence>
<dbReference type="SUPFAM" id="SSF57850">
    <property type="entry name" value="RING/U-box"/>
    <property type="match status" value="1"/>
</dbReference>
<dbReference type="InParanoid" id="A0A0D0DQS3"/>
<dbReference type="SMART" id="SM00184">
    <property type="entry name" value="RING"/>
    <property type="match status" value="1"/>
</dbReference>
<dbReference type="Gene3D" id="3.30.40.10">
    <property type="entry name" value="Zinc/RING finger domain, C3HC4 (zinc finger)"/>
    <property type="match status" value="1"/>
</dbReference>
<evidence type="ECO:0000259" key="6">
    <source>
        <dbReference type="PROSITE" id="PS50089"/>
    </source>
</evidence>
<feature type="domain" description="RING-type" evidence="6">
    <location>
        <begin position="298"/>
        <end position="341"/>
    </location>
</feature>